<organism evidence="3 4">
    <name type="scientific">Micromonas commoda (strain RCC299 / NOUM17 / CCMP2709)</name>
    <name type="common">Picoplanktonic green alga</name>
    <dbReference type="NCBI Taxonomy" id="296587"/>
    <lineage>
        <taxon>Eukaryota</taxon>
        <taxon>Viridiplantae</taxon>
        <taxon>Chlorophyta</taxon>
        <taxon>Mamiellophyceae</taxon>
        <taxon>Mamiellales</taxon>
        <taxon>Mamiellaceae</taxon>
        <taxon>Micromonas</taxon>
    </lineage>
</organism>
<accession>C1EJP3</accession>
<dbReference type="NCBIfam" id="TIGR01444">
    <property type="entry name" value="fkbM_fam"/>
    <property type="match status" value="1"/>
</dbReference>
<dbReference type="SUPFAM" id="SSF53335">
    <property type="entry name" value="S-adenosyl-L-methionine-dependent methyltransferases"/>
    <property type="match status" value="1"/>
</dbReference>
<dbReference type="EMBL" id="CP001335">
    <property type="protein sequence ID" value="ACO68224.1"/>
    <property type="molecule type" value="Genomic_DNA"/>
</dbReference>
<dbReference type="InParanoid" id="C1EJP3"/>
<sequence length="355" mass="39415">MKLPDLRVPNVRLKARLAIYGAVCCSLILFLFFLGKKTTSKADRLQAEYITGKSPLDDLRPASRSVLFPEEEIARMRVTQYEDPLGKHWEGPGAEHIELFHSILSANPGGLYLDVGANEGVLMRLAAMMGHPTIGVEAIAQNYVSLLNMIEENQYATNVRVVHAAASDRSGTMVAFSENHSGKQRNGQQLVKGQSSEFPIQYSPTVALDDIVASKVCLMKLDVEGTEYNALRGAKSLVTLRKIRFVHFEFSPSNMASLSGTTAPKDMLLYLLENGYKLYVESVSKQNMDDVVVHELPQLRQSETGAAFFNRLSTNEFRGSDQREVLSGDVDDFVDMFISRSTNRSLLVNFLAVLN</sequence>
<dbReference type="FunCoup" id="C1EJP3">
    <property type="interactions" value="87"/>
</dbReference>
<dbReference type="Gene3D" id="3.40.50.150">
    <property type="entry name" value="Vaccinia Virus protein VP39"/>
    <property type="match status" value="1"/>
</dbReference>
<reference evidence="3 4" key="1">
    <citation type="journal article" date="2009" name="Science">
        <title>Green evolution and dynamic adaptations revealed by genomes of the marine picoeukaryotes Micromonas.</title>
        <authorList>
            <person name="Worden A.Z."/>
            <person name="Lee J.H."/>
            <person name="Mock T."/>
            <person name="Rouze P."/>
            <person name="Simmons M.P."/>
            <person name="Aerts A.L."/>
            <person name="Allen A.E."/>
            <person name="Cuvelier M.L."/>
            <person name="Derelle E."/>
            <person name="Everett M.V."/>
            <person name="Foulon E."/>
            <person name="Grimwood J."/>
            <person name="Gundlach H."/>
            <person name="Henrissat B."/>
            <person name="Napoli C."/>
            <person name="McDonald S.M."/>
            <person name="Parker M.S."/>
            <person name="Rombauts S."/>
            <person name="Salamov A."/>
            <person name="Von Dassow P."/>
            <person name="Badger J.H."/>
            <person name="Coutinho P.M."/>
            <person name="Demir E."/>
            <person name="Dubchak I."/>
            <person name="Gentemann C."/>
            <person name="Eikrem W."/>
            <person name="Gready J.E."/>
            <person name="John U."/>
            <person name="Lanier W."/>
            <person name="Lindquist E.A."/>
            <person name="Lucas S."/>
            <person name="Mayer K.F."/>
            <person name="Moreau H."/>
            <person name="Not F."/>
            <person name="Otillar R."/>
            <person name="Panaud O."/>
            <person name="Pangilinan J."/>
            <person name="Paulsen I."/>
            <person name="Piegu B."/>
            <person name="Poliakov A."/>
            <person name="Robbens S."/>
            <person name="Schmutz J."/>
            <person name="Toulza E."/>
            <person name="Wyss T."/>
            <person name="Zelensky A."/>
            <person name="Zhou K."/>
            <person name="Armbrust E.V."/>
            <person name="Bhattacharya D."/>
            <person name="Goodenough U.W."/>
            <person name="Van de Peer Y."/>
            <person name="Grigoriev I.V."/>
        </authorList>
    </citation>
    <scope>NUCLEOTIDE SEQUENCE [LARGE SCALE GENOMIC DNA]</scope>
    <source>
        <strain evidence="4">RCC299 / NOUM17</strain>
    </source>
</reference>
<evidence type="ECO:0000313" key="4">
    <source>
        <dbReference type="Proteomes" id="UP000002009"/>
    </source>
</evidence>
<feature type="transmembrane region" description="Helical" evidence="1">
    <location>
        <begin position="17"/>
        <end position="35"/>
    </location>
</feature>
<keyword evidence="1" id="KW-1133">Transmembrane helix</keyword>
<protein>
    <recommendedName>
        <fullName evidence="2">Methyltransferase FkbM domain-containing protein</fullName>
    </recommendedName>
</protein>
<dbReference type="Pfam" id="PF05050">
    <property type="entry name" value="Methyltransf_21"/>
    <property type="match status" value="1"/>
</dbReference>
<proteinExistence type="predicted"/>
<gene>
    <name evidence="3" type="ORF">MICPUN_53239</name>
</gene>
<dbReference type="InterPro" id="IPR006342">
    <property type="entry name" value="FkbM_mtfrase"/>
</dbReference>
<dbReference type="PANTHER" id="PTHR34203:SF15">
    <property type="entry name" value="SLL1173 PROTEIN"/>
    <property type="match status" value="1"/>
</dbReference>
<dbReference type="InterPro" id="IPR029063">
    <property type="entry name" value="SAM-dependent_MTases_sf"/>
</dbReference>
<keyword evidence="1" id="KW-0812">Transmembrane</keyword>
<name>C1EJP3_MICCC</name>
<dbReference type="KEGG" id="mis:MICPUN_53239"/>
<dbReference type="PANTHER" id="PTHR34203">
    <property type="entry name" value="METHYLTRANSFERASE, FKBM FAMILY PROTEIN"/>
    <property type="match status" value="1"/>
</dbReference>
<evidence type="ECO:0000259" key="2">
    <source>
        <dbReference type="Pfam" id="PF05050"/>
    </source>
</evidence>
<evidence type="ECO:0000313" key="3">
    <source>
        <dbReference type="EMBL" id="ACO68224.1"/>
    </source>
</evidence>
<dbReference type="GeneID" id="8249937"/>
<feature type="domain" description="Methyltransferase FkbM" evidence="2">
    <location>
        <begin position="114"/>
        <end position="278"/>
    </location>
</feature>
<dbReference type="Proteomes" id="UP000002009">
    <property type="component" value="Chromosome 17"/>
</dbReference>
<dbReference type="AlphaFoldDB" id="C1EJP3"/>
<keyword evidence="1" id="KW-0472">Membrane</keyword>
<dbReference type="eggNOG" id="ENOG502QUD5">
    <property type="taxonomic scope" value="Eukaryota"/>
</dbReference>
<dbReference type="InterPro" id="IPR052514">
    <property type="entry name" value="SAM-dependent_MTase"/>
</dbReference>
<dbReference type="RefSeq" id="XP_002506966.1">
    <property type="nucleotide sequence ID" value="XM_002506920.1"/>
</dbReference>
<dbReference type="OrthoDB" id="411251at2759"/>
<keyword evidence="4" id="KW-1185">Reference proteome</keyword>
<evidence type="ECO:0000256" key="1">
    <source>
        <dbReference type="SAM" id="Phobius"/>
    </source>
</evidence>